<protein>
    <submittedName>
        <fullName evidence="2">Uncharacterized protein</fullName>
    </submittedName>
</protein>
<evidence type="ECO:0000313" key="3">
    <source>
        <dbReference type="Proteomes" id="UP001064489"/>
    </source>
</evidence>
<feature type="region of interest" description="Disordered" evidence="1">
    <location>
        <begin position="446"/>
        <end position="468"/>
    </location>
</feature>
<feature type="region of interest" description="Disordered" evidence="1">
    <location>
        <begin position="124"/>
        <end position="420"/>
    </location>
</feature>
<feature type="compositionally biased region" description="Low complexity" evidence="1">
    <location>
        <begin position="145"/>
        <end position="179"/>
    </location>
</feature>
<name>A0AAD5I847_ACENE</name>
<reference evidence="2" key="2">
    <citation type="submission" date="2023-02" db="EMBL/GenBank/DDBJ databases">
        <authorList>
            <person name="Swenson N.G."/>
            <person name="Wegrzyn J.L."/>
            <person name="Mcevoy S.L."/>
        </authorList>
    </citation>
    <scope>NUCLEOTIDE SEQUENCE</scope>
    <source>
        <strain evidence="2">91603</strain>
        <tissue evidence="2">Leaf</tissue>
    </source>
</reference>
<comment type="caution">
    <text evidence="2">The sequence shown here is derived from an EMBL/GenBank/DDBJ whole genome shotgun (WGS) entry which is preliminary data.</text>
</comment>
<gene>
    <name evidence="2" type="ORF">LWI28_007841</name>
</gene>
<feature type="compositionally biased region" description="Low complexity" evidence="1">
    <location>
        <begin position="202"/>
        <end position="315"/>
    </location>
</feature>
<organism evidence="2 3">
    <name type="scientific">Acer negundo</name>
    <name type="common">Box elder</name>
    <dbReference type="NCBI Taxonomy" id="4023"/>
    <lineage>
        <taxon>Eukaryota</taxon>
        <taxon>Viridiplantae</taxon>
        <taxon>Streptophyta</taxon>
        <taxon>Embryophyta</taxon>
        <taxon>Tracheophyta</taxon>
        <taxon>Spermatophyta</taxon>
        <taxon>Magnoliopsida</taxon>
        <taxon>eudicotyledons</taxon>
        <taxon>Gunneridae</taxon>
        <taxon>Pentapetalae</taxon>
        <taxon>rosids</taxon>
        <taxon>malvids</taxon>
        <taxon>Sapindales</taxon>
        <taxon>Sapindaceae</taxon>
        <taxon>Hippocastanoideae</taxon>
        <taxon>Acereae</taxon>
        <taxon>Acer</taxon>
    </lineage>
</organism>
<reference evidence="2" key="1">
    <citation type="journal article" date="2022" name="Plant J.">
        <title>Strategies of tolerance reflected in two North American maple genomes.</title>
        <authorList>
            <person name="McEvoy S.L."/>
            <person name="Sezen U.U."/>
            <person name="Trouern-Trend A."/>
            <person name="McMahon S.M."/>
            <person name="Schaberg P.G."/>
            <person name="Yang J."/>
            <person name="Wegrzyn J.L."/>
            <person name="Swenson N.G."/>
        </authorList>
    </citation>
    <scope>NUCLEOTIDE SEQUENCE</scope>
    <source>
        <strain evidence="2">91603</strain>
    </source>
</reference>
<proteinExistence type="predicted"/>
<feature type="compositionally biased region" description="Polar residues" evidence="1">
    <location>
        <begin position="183"/>
        <end position="192"/>
    </location>
</feature>
<dbReference type="PANTHER" id="PTHR31949">
    <property type="entry name" value="GASTRIC MUCIN-LIKE PROTEIN"/>
    <property type="match status" value="1"/>
</dbReference>
<sequence>MVMKERDEELTLFLEMRRREKEKNNLLLVHNSIDLNTSLVSNGGGSPISKIVSFAPAATRKTTAADKFLNSENDKSDYDWLLTPPGTPHFSSSEMESQKAKMSQIGMPNARPTALKPRLENLLEESPSRRSTVPHKNPTFSCGLNSTSNGNRRPSSSGGLASSTRAATPTGRPTLTTTAKPSRPSTPTSRATLPSYKPTAPAARCSTPTRSTARSSTPTARPTITASKPAPRSATPTARPTTTASKPVPRSATPTARPTTTASKPVPRSATPTSRSTSRSATPTRRPAVSSSAPSVSAPPGRSSSVSKSGSATSKNPAPSRGNSPTVKSRPWKPSEMPGFSLDIPPNLRTTLPERPASASRGRPGAPSAQSSIDAGSNGRRRQQSCSPSRVRTSNGSAHGNGSSIPSVRKVNTSCSDDVSPVQMGTQMVERVVNMRKLVPPKQDYHLSTHNNSVGKSSSSLDSSGFGRTLSKKSLDMALRHMDIRRSISGNMRPLMTNIPASSMYSVRSGSTKSKTLSVSDSPLATSSNASSEPSVSNFFCLGESEIDDNHDFGSERGNTSPSSQRAWHNFRIRTQRCGFERILVV</sequence>
<feature type="compositionally biased region" description="Low complexity" evidence="1">
    <location>
        <begin position="448"/>
        <end position="464"/>
    </location>
</feature>
<accession>A0AAD5I847</accession>
<dbReference type="Proteomes" id="UP001064489">
    <property type="component" value="Chromosome 11"/>
</dbReference>
<evidence type="ECO:0000313" key="2">
    <source>
        <dbReference type="EMBL" id="KAI9153216.1"/>
    </source>
</evidence>
<dbReference type="GO" id="GO:0055028">
    <property type="term" value="C:cortical microtubule"/>
    <property type="evidence" value="ECO:0007669"/>
    <property type="project" value="TreeGrafter"/>
</dbReference>
<dbReference type="AlphaFoldDB" id="A0AAD5I847"/>
<feature type="region of interest" description="Disordered" evidence="1">
    <location>
        <begin position="513"/>
        <end position="535"/>
    </location>
</feature>
<evidence type="ECO:0000256" key="1">
    <source>
        <dbReference type="SAM" id="MobiDB-lite"/>
    </source>
</evidence>
<feature type="compositionally biased region" description="Polar residues" evidence="1">
    <location>
        <begin position="513"/>
        <end position="526"/>
    </location>
</feature>
<feature type="region of interest" description="Disordered" evidence="1">
    <location>
        <begin position="82"/>
        <end position="112"/>
    </location>
</feature>
<feature type="compositionally biased region" description="Polar residues" evidence="1">
    <location>
        <begin position="384"/>
        <end position="417"/>
    </location>
</feature>
<dbReference type="EMBL" id="JAJSOW010000108">
    <property type="protein sequence ID" value="KAI9153216.1"/>
    <property type="molecule type" value="Genomic_DNA"/>
</dbReference>
<dbReference type="PANTHER" id="PTHR31949:SF15">
    <property type="entry name" value="ENDOCHITINASE A-LIKE ISOFORM X1"/>
    <property type="match status" value="1"/>
</dbReference>
<dbReference type="GO" id="GO:0043622">
    <property type="term" value="P:cortical microtubule organization"/>
    <property type="evidence" value="ECO:0007669"/>
    <property type="project" value="TreeGrafter"/>
</dbReference>
<keyword evidence="3" id="KW-1185">Reference proteome</keyword>